<dbReference type="RefSeq" id="WP_186923451.1">
    <property type="nucleotide sequence ID" value="NZ_JACOFW010000015.1"/>
</dbReference>
<keyword evidence="1" id="KW-0472">Membrane</keyword>
<evidence type="ECO:0000313" key="2">
    <source>
        <dbReference type="EMBL" id="MBC3808380.1"/>
    </source>
</evidence>
<keyword evidence="1" id="KW-1133">Transmembrane helix</keyword>
<organism evidence="2 3">
    <name type="scientific">Undibacterium seohonense</name>
    <dbReference type="NCBI Taxonomy" id="1344950"/>
    <lineage>
        <taxon>Bacteria</taxon>
        <taxon>Pseudomonadati</taxon>
        <taxon>Pseudomonadota</taxon>
        <taxon>Betaproteobacteria</taxon>
        <taxon>Burkholderiales</taxon>
        <taxon>Oxalobacteraceae</taxon>
        <taxon>Undibacterium</taxon>
    </lineage>
</organism>
<protein>
    <submittedName>
        <fullName evidence="2">Uncharacterized protein</fullName>
    </submittedName>
</protein>
<feature type="transmembrane region" description="Helical" evidence="1">
    <location>
        <begin position="16"/>
        <end position="34"/>
    </location>
</feature>
<proteinExistence type="predicted"/>
<dbReference type="EMBL" id="JACOFW010000015">
    <property type="protein sequence ID" value="MBC3808380.1"/>
    <property type="molecule type" value="Genomic_DNA"/>
</dbReference>
<name>A0ABR6X6C2_9BURK</name>
<accession>A0ABR6X6C2</accession>
<sequence>MRIKYTYDDLRLIHPLWYTVIAAQALGAIADLLLQQEGRVAPALLSYRYF</sequence>
<gene>
    <name evidence="2" type="ORF">H8K52_13625</name>
</gene>
<dbReference type="Proteomes" id="UP000648257">
    <property type="component" value="Unassembled WGS sequence"/>
</dbReference>
<evidence type="ECO:0000256" key="1">
    <source>
        <dbReference type="SAM" id="Phobius"/>
    </source>
</evidence>
<keyword evidence="3" id="KW-1185">Reference proteome</keyword>
<keyword evidence="1" id="KW-0812">Transmembrane</keyword>
<comment type="caution">
    <text evidence="2">The sequence shown here is derived from an EMBL/GenBank/DDBJ whole genome shotgun (WGS) entry which is preliminary data.</text>
</comment>
<reference evidence="2 3" key="1">
    <citation type="submission" date="2020-08" db="EMBL/GenBank/DDBJ databases">
        <title>Novel species isolated from subtropical streams in China.</title>
        <authorList>
            <person name="Lu H."/>
        </authorList>
    </citation>
    <scope>NUCLEOTIDE SEQUENCE [LARGE SCALE GENOMIC DNA]</scope>
    <source>
        <strain evidence="2 3">KACC 16656</strain>
    </source>
</reference>
<evidence type="ECO:0000313" key="3">
    <source>
        <dbReference type="Proteomes" id="UP000648257"/>
    </source>
</evidence>